<dbReference type="NCBIfam" id="NF003069">
    <property type="entry name" value="PRK03992.1"/>
    <property type="match status" value="1"/>
</dbReference>
<evidence type="ECO:0000256" key="2">
    <source>
        <dbReference type="ARBA" id="ARBA00006914"/>
    </source>
</evidence>
<comment type="subcellular location">
    <subcellularLocation>
        <location evidence="1 9">Cytoplasm</location>
    </subcellularLocation>
</comment>
<comment type="domain">
    <text evidence="9">Consists of three main regions, an N-terminal coiled-coil domain that may assist in substrate recognition, an interdomain involved in PAN hexamerization, and a C-terminal ATPase domain of the AAA type.</text>
</comment>
<dbReference type="SMART" id="SM00382">
    <property type="entry name" value="AAA"/>
    <property type="match status" value="1"/>
</dbReference>
<accession>A0A3G3IF89</accession>
<dbReference type="InterPro" id="IPR027417">
    <property type="entry name" value="P-loop_NTPase"/>
</dbReference>
<dbReference type="InterPro" id="IPR003960">
    <property type="entry name" value="ATPase_AAA_CS"/>
</dbReference>
<evidence type="ECO:0000259" key="11">
    <source>
        <dbReference type="SMART" id="SM00382"/>
    </source>
</evidence>
<dbReference type="GeneID" id="38292217"/>
<evidence type="ECO:0000313" key="12">
    <source>
        <dbReference type="EMBL" id="AYQ54348.1"/>
    </source>
</evidence>
<feature type="domain" description="AAA+ ATPase" evidence="11">
    <location>
        <begin position="184"/>
        <end position="323"/>
    </location>
</feature>
<sequence>MEAIVVPFNMPEDSEIEELKAKIVTLEDRNVHLMQDLQNAENEKRYSESELFRLQKDVARIRGELERLKSPPLVIGSLRDVLPDHKVVVKSSTGPDFVVSVSQYVDEKDLIPGSRVTLNKQSLAVMEVLPAPLDPVVTGAEIIDKPNITYDDIGGLSKQMLELREAVEDPLNRPELYKKVGIEPPKGVLLVGPPGTGKTLMAKAVANATKATFIRLVGSELVQKYIGEGARLVRELFELAKEKAPSIVFIDELDSVGAKRADVATSGDREVQRTLMQLLSELDGFTPTGDVKIIGATNRPDILDDALLRPGRFDRIIEVGLPDVEGRQQIFKIHLAHMNVSKKVDPKKLAEATEGVSGAEIKSICTEAGMLAIRADRDIVMPEDFDAAREKVLDTDRNKVKAPPTYLYG</sequence>
<dbReference type="InterPro" id="IPR050221">
    <property type="entry name" value="26S_Proteasome_ATPase"/>
</dbReference>
<dbReference type="InterPro" id="IPR012340">
    <property type="entry name" value="NA-bd_OB-fold"/>
</dbReference>
<dbReference type="GO" id="GO:0005737">
    <property type="term" value="C:cytoplasm"/>
    <property type="evidence" value="ECO:0007669"/>
    <property type="project" value="UniProtKB-SubCell"/>
</dbReference>
<name>A0A3G3IF89_9ARCH</name>
<dbReference type="EMBL" id="CP017686">
    <property type="protein sequence ID" value="AYQ54348.1"/>
    <property type="molecule type" value="Genomic_DNA"/>
</dbReference>
<evidence type="ECO:0000256" key="1">
    <source>
        <dbReference type="ARBA" id="ARBA00004496"/>
    </source>
</evidence>
<comment type="function">
    <text evidence="9">ATPase which is responsible for recognizing, binding, unfolding and translocation of substrate proteins into the archaeal 20S proteasome core particle. Is essential for opening the gate of the 20S proteasome via an interaction with its C-terminus, thereby allowing substrate entry and access to the site of proteolysis. Thus, the C-termini of the proteasomal ATPase function like a 'key in a lock' to induce gate opening and therefore regulate proteolysis. Unfolding activity requires energy from ATP hydrolysis, whereas ATP binding alone promotes ATPase-20S proteasome association which triggers gate opening, and supports translocation of unfolded substrates.</text>
</comment>
<dbReference type="PROSITE" id="PS00674">
    <property type="entry name" value="AAA"/>
    <property type="match status" value="1"/>
</dbReference>
<evidence type="ECO:0000256" key="3">
    <source>
        <dbReference type="ARBA" id="ARBA00022490"/>
    </source>
</evidence>
<dbReference type="Gene3D" id="1.10.8.60">
    <property type="match status" value="1"/>
</dbReference>
<comment type="subunit">
    <text evidence="9">Homohexamer. The hexameric complex has a two-ring architecture resembling a top hat that caps the 20S proteasome core at one or both ends. Upon ATP-binding, the C-terminus of PAN interacts with the alpha-rings of the proteasome core by binding to the intersubunit pockets.</text>
</comment>
<dbReference type="InterPro" id="IPR041569">
    <property type="entry name" value="AAA_lid_3"/>
</dbReference>
<evidence type="ECO:0000256" key="10">
    <source>
        <dbReference type="RuleBase" id="RU003651"/>
    </source>
</evidence>
<dbReference type="SUPFAM" id="SSF52540">
    <property type="entry name" value="P-loop containing nucleoside triphosphate hydrolases"/>
    <property type="match status" value="1"/>
</dbReference>
<evidence type="ECO:0000256" key="9">
    <source>
        <dbReference type="HAMAP-Rule" id="MF_00553"/>
    </source>
</evidence>
<feature type="binding site" evidence="9">
    <location>
        <position position="334"/>
    </location>
    <ligand>
        <name>ATP</name>
        <dbReference type="ChEBI" id="CHEBI:30616"/>
    </ligand>
</feature>
<dbReference type="GO" id="GO:0043335">
    <property type="term" value="P:protein unfolding"/>
    <property type="evidence" value="ECO:0007669"/>
    <property type="project" value="UniProtKB-UniRule"/>
</dbReference>
<keyword evidence="4 9" id="KW-0547">Nucleotide-binding</keyword>
<evidence type="ECO:0000256" key="8">
    <source>
        <dbReference type="ARBA" id="ARBA00023186"/>
    </source>
</evidence>
<keyword evidence="5 9" id="KW-0067">ATP-binding</keyword>
<evidence type="ECO:0000256" key="7">
    <source>
        <dbReference type="ARBA" id="ARBA00023054"/>
    </source>
</evidence>
<dbReference type="Pfam" id="PF16450">
    <property type="entry name" value="Prot_ATP_ID_OB_C"/>
    <property type="match status" value="1"/>
</dbReference>
<proteinExistence type="inferred from homology"/>
<keyword evidence="3 9" id="KW-0963">Cytoplasm</keyword>
<dbReference type="GO" id="GO:0010498">
    <property type="term" value="P:proteasomal protein catabolic process"/>
    <property type="evidence" value="ECO:0007669"/>
    <property type="project" value="UniProtKB-UniRule"/>
</dbReference>
<dbReference type="FunFam" id="3.40.50.300:FF:000033">
    <property type="entry name" value="26S protease regulatory subunit 6B"/>
    <property type="match status" value="1"/>
</dbReference>
<gene>
    <name evidence="9" type="primary">pan</name>
    <name evidence="12" type="ORF">BKD89_00740</name>
</gene>
<evidence type="ECO:0000256" key="4">
    <source>
        <dbReference type="ARBA" id="ARBA00022741"/>
    </source>
</evidence>
<dbReference type="InterPro" id="IPR032501">
    <property type="entry name" value="Prot_ATP_ID_OB_2nd"/>
</dbReference>
<dbReference type="RefSeq" id="WP_022532886.1">
    <property type="nucleotide sequence ID" value="NZ_CAYARO010000003.1"/>
</dbReference>
<dbReference type="PANTHER" id="PTHR23073">
    <property type="entry name" value="26S PROTEASOME REGULATORY SUBUNIT"/>
    <property type="match status" value="1"/>
</dbReference>
<keyword evidence="7 9" id="KW-0175">Coiled coil</keyword>
<dbReference type="AlphaFoldDB" id="A0A3G3IF89"/>
<dbReference type="Gene3D" id="2.40.50.140">
    <property type="entry name" value="Nucleic acid-binding proteins"/>
    <property type="match status" value="1"/>
</dbReference>
<dbReference type="HAMAP" id="MF_00553">
    <property type="entry name" value="PAN"/>
    <property type="match status" value="1"/>
</dbReference>
<evidence type="ECO:0000313" key="13">
    <source>
        <dbReference type="Proteomes" id="UP000273278"/>
    </source>
</evidence>
<keyword evidence="8 9" id="KW-0143">Chaperone</keyword>
<comment type="similarity">
    <text evidence="2 9 10">Belongs to the AAA ATPase family.</text>
</comment>
<organism evidence="12 13">
    <name type="scientific">Methanomethylophilus alvi</name>
    <dbReference type="NCBI Taxonomy" id="1291540"/>
    <lineage>
        <taxon>Archaea</taxon>
        <taxon>Methanobacteriati</taxon>
        <taxon>Thermoplasmatota</taxon>
        <taxon>Thermoplasmata</taxon>
        <taxon>Methanomassiliicoccales</taxon>
        <taxon>Methanomethylophilaceae</taxon>
        <taxon>Methanomethylophilus</taxon>
    </lineage>
</organism>
<dbReference type="InterPro" id="IPR023501">
    <property type="entry name" value="Nucleotidase_PAN"/>
</dbReference>
<feature type="binding site" evidence="9">
    <location>
        <begin position="195"/>
        <end position="200"/>
    </location>
    <ligand>
        <name>ATP</name>
        <dbReference type="ChEBI" id="CHEBI:30616"/>
    </ligand>
</feature>
<dbReference type="NCBIfam" id="TIGR01242">
    <property type="entry name" value="proteasome-activating nucleotidase"/>
    <property type="match status" value="1"/>
</dbReference>
<evidence type="ECO:0000256" key="6">
    <source>
        <dbReference type="ARBA" id="ARBA00022942"/>
    </source>
</evidence>
<dbReference type="InterPro" id="IPR003959">
    <property type="entry name" value="ATPase_AAA_core"/>
</dbReference>
<feature type="coiled-coil region" evidence="9">
    <location>
        <begin position="16"/>
        <end position="57"/>
    </location>
</feature>
<dbReference type="GO" id="GO:0016887">
    <property type="term" value="F:ATP hydrolysis activity"/>
    <property type="evidence" value="ECO:0007669"/>
    <property type="project" value="UniProtKB-UniRule"/>
</dbReference>
<dbReference type="Pfam" id="PF00004">
    <property type="entry name" value="AAA"/>
    <property type="match status" value="1"/>
</dbReference>
<dbReference type="GO" id="GO:0022623">
    <property type="term" value="C:proteasome-activating nucleotidase complex"/>
    <property type="evidence" value="ECO:0007669"/>
    <property type="project" value="UniProtKB-UniRule"/>
</dbReference>
<dbReference type="Gene3D" id="3.40.50.300">
    <property type="entry name" value="P-loop containing nucleotide triphosphate hydrolases"/>
    <property type="match status" value="1"/>
</dbReference>
<dbReference type="Pfam" id="PF17862">
    <property type="entry name" value="AAA_lid_3"/>
    <property type="match status" value="1"/>
</dbReference>
<keyword evidence="6 9" id="KW-0647">Proteasome</keyword>
<evidence type="ECO:0000256" key="5">
    <source>
        <dbReference type="ARBA" id="ARBA00022840"/>
    </source>
</evidence>
<reference evidence="12 13" key="1">
    <citation type="submission" date="2016-10" db="EMBL/GenBank/DDBJ databases">
        <title>Complete genome of the TMA-utilizing, human hosted archaeon Methanomethylophilus alvus Gen. nov, sp. nov., strain Mx-05, derived from a pure culture.</title>
        <authorList>
            <person name="Brugere J.-F."/>
            <person name="Ben Hania W."/>
            <person name="Chaudhary P.P."/>
            <person name="Gaci N."/>
            <person name="Borrel G."/>
            <person name="Cao Van Tuat L."/>
            <person name="Fardeau M.-L."/>
            <person name="Harris H.M.B."/>
            <person name="O'Toole P.W."/>
            <person name="Ollivier B."/>
        </authorList>
    </citation>
    <scope>NUCLEOTIDE SEQUENCE [LARGE SCALE GENOMIC DNA]</scope>
    <source>
        <strain evidence="12 13">Mx-05</strain>
    </source>
</reference>
<dbReference type="GO" id="GO:0005524">
    <property type="term" value="F:ATP binding"/>
    <property type="evidence" value="ECO:0007669"/>
    <property type="project" value="UniProtKB-UniRule"/>
</dbReference>
<protein>
    <recommendedName>
        <fullName evidence="9">Proteasome-activating nucleotidase</fullName>
        <shortName evidence="9">PAN</shortName>
    </recommendedName>
    <alternativeName>
        <fullName evidence="9">Proteasomal ATPase</fullName>
    </alternativeName>
    <alternativeName>
        <fullName evidence="9">Proteasome regulatory ATPase</fullName>
    </alternativeName>
    <alternativeName>
        <fullName evidence="9">Proteasome regulatory particle</fullName>
    </alternativeName>
</protein>
<dbReference type="InterPro" id="IPR003593">
    <property type="entry name" value="AAA+_ATPase"/>
</dbReference>
<dbReference type="Proteomes" id="UP000273278">
    <property type="component" value="Chromosome"/>
</dbReference>